<gene>
    <name evidence="10" type="ORF">D0Y65_025811</name>
</gene>
<evidence type="ECO:0000313" key="10">
    <source>
        <dbReference type="EMBL" id="RZB85363.1"/>
    </source>
</evidence>
<accession>A0A445IGX2</accession>
<proteinExistence type="inferred from homology"/>
<comment type="subcellular location">
    <subcellularLocation>
        <location evidence="1">Membrane</location>
        <topology evidence="1">Multi-pass membrane protein</topology>
    </subcellularLocation>
</comment>
<evidence type="ECO:0000256" key="3">
    <source>
        <dbReference type="ARBA" id="ARBA00022448"/>
    </source>
</evidence>
<evidence type="ECO:0000256" key="8">
    <source>
        <dbReference type="ARBA" id="ARBA00023303"/>
    </source>
</evidence>
<feature type="transmembrane region" description="Helical" evidence="9">
    <location>
        <begin position="63"/>
        <end position="81"/>
    </location>
</feature>
<evidence type="ECO:0000256" key="1">
    <source>
        <dbReference type="ARBA" id="ARBA00004141"/>
    </source>
</evidence>
<protein>
    <submittedName>
        <fullName evidence="10">Aluminum-activated malate transporter 13</fullName>
    </submittedName>
</protein>
<dbReference type="GO" id="GO:0034220">
    <property type="term" value="P:monoatomic ion transmembrane transport"/>
    <property type="evidence" value="ECO:0007669"/>
    <property type="project" value="UniProtKB-KW"/>
</dbReference>
<evidence type="ECO:0000256" key="9">
    <source>
        <dbReference type="SAM" id="Phobius"/>
    </source>
</evidence>
<keyword evidence="11" id="KW-1185">Reference proteome</keyword>
<evidence type="ECO:0000256" key="5">
    <source>
        <dbReference type="ARBA" id="ARBA00022989"/>
    </source>
</evidence>
<evidence type="ECO:0000256" key="2">
    <source>
        <dbReference type="ARBA" id="ARBA00007079"/>
    </source>
</evidence>
<keyword evidence="6" id="KW-0406">Ion transport</keyword>
<evidence type="ECO:0000313" key="11">
    <source>
        <dbReference type="Proteomes" id="UP000289340"/>
    </source>
</evidence>
<name>A0A445IGX2_GLYSO</name>
<keyword evidence="3" id="KW-0813">Transport</keyword>
<evidence type="ECO:0000256" key="4">
    <source>
        <dbReference type="ARBA" id="ARBA00022692"/>
    </source>
</evidence>
<keyword evidence="7 9" id="KW-0472">Membrane</keyword>
<dbReference type="GO" id="GO:0016020">
    <property type="term" value="C:membrane"/>
    <property type="evidence" value="ECO:0007669"/>
    <property type="project" value="UniProtKB-SubCell"/>
</dbReference>
<evidence type="ECO:0000256" key="7">
    <source>
        <dbReference type="ARBA" id="ARBA00023136"/>
    </source>
</evidence>
<dbReference type="PANTHER" id="PTHR31086">
    <property type="entry name" value="ALUMINUM-ACTIVATED MALATE TRANSPORTER 10"/>
    <property type="match status" value="1"/>
</dbReference>
<feature type="transmembrane region" description="Helical" evidence="9">
    <location>
        <begin position="208"/>
        <end position="230"/>
    </location>
</feature>
<evidence type="ECO:0000256" key="6">
    <source>
        <dbReference type="ARBA" id="ARBA00023065"/>
    </source>
</evidence>
<feature type="transmembrane region" description="Helical" evidence="9">
    <location>
        <begin position="176"/>
        <end position="196"/>
    </location>
</feature>
<reference evidence="10 11" key="1">
    <citation type="submission" date="2018-09" db="EMBL/GenBank/DDBJ databases">
        <title>A high-quality reference genome of wild soybean provides a powerful tool to mine soybean genomes.</title>
        <authorList>
            <person name="Xie M."/>
            <person name="Chung C.Y.L."/>
            <person name="Li M.-W."/>
            <person name="Wong F.-L."/>
            <person name="Chan T.-F."/>
            <person name="Lam H.-M."/>
        </authorList>
    </citation>
    <scope>NUCLEOTIDE SEQUENCE [LARGE SCALE GENOMIC DNA]</scope>
    <source>
        <strain evidence="11">cv. W05</strain>
        <tissue evidence="10">Hypocotyl of etiolated seedlings</tissue>
    </source>
</reference>
<comment type="caution">
    <text evidence="10">The sequence shown here is derived from an EMBL/GenBank/DDBJ whole genome shotgun (WGS) entry which is preliminary data.</text>
</comment>
<dbReference type="Proteomes" id="UP000289340">
    <property type="component" value="Chromosome 10"/>
</dbReference>
<keyword evidence="8" id="KW-0407">Ion channel</keyword>
<dbReference type="EMBL" id="QZWG01000010">
    <property type="protein sequence ID" value="RZB85363.1"/>
    <property type="molecule type" value="Genomic_DNA"/>
</dbReference>
<comment type="similarity">
    <text evidence="2">Belongs to the aromatic acid exporter (TC 2.A.85) family.</text>
</comment>
<keyword evidence="5 9" id="KW-1133">Transmembrane helix</keyword>
<feature type="transmembrane region" description="Helical" evidence="9">
    <location>
        <begin position="143"/>
        <end position="164"/>
    </location>
</feature>
<dbReference type="AlphaFoldDB" id="A0A445IGX2"/>
<dbReference type="Pfam" id="PF11744">
    <property type="entry name" value="ALMT"/>
    <property type="match status" value="1"/>
</dbReference>
<keyword evidence="4 9" id="KW-0812">Transmembrane</keyword>
<feature type="transmembrane region" description="Helical" evidence="9">
    <location>
        <begin position="93"/>
        <end position="112"/>
    </location>
</feature>
<sequence>MESTHVISILNGEENVVPRKNDNTFQFSLPLVFSRLRENKIIHQFSLCPITSYLRQKKDTKKIIHSIKVGISLVLISLLYFVDPLYEQVGDNAIWAIMTVVVTFEFFAGATLGKGLNRGIGTVLGGGLGCIAAVLAQNVGNGGVANSIIIGTFVFIFGTFATYCRLFPSVKKRYDYGVMIFILTFNLVVVSGVRIQDQKVWEIARERLLTIVMDFVVCICVSLLVFPYWASDELHDSTVYRFQHLANALQGCLEEYVKCATQKENKPGSSFTVCKSLLDSKSKNEMLENFAKWGPWHGKFGFFYPWEEYLKIGEVLRELAAIILALGGCLQASTTHMELASVSQTVQLESCEAIGSRIVWTLRELGDSMKQMRKCEALPHTSAKLKAARAELSLVISTSKIAAIENIDALAVASFVFLLKKVLDKVEELAKEVEQVGDIAGFRAHSTIASK</sequence>
<dbReference type="InterPro" id="IPR020966">
    <property type="entry name" value="ALMT"/>
</dbReference>
<organism evidence="10 11">
    <name type="scientific">Glycine soja</name>
    <name type="common">Wild soybean</name>
    <dbReference type="NCBI Taxonomy" id="3848"/>
    <lineage>
        <taxon>Eukaryota</taxon>
        <taxon>Viridiplantae</taxon>
        <taxon>Streptophyta</taxon>
        <taxon>Embryophyta</taxon>
        <taxon>Tracheophyta</taxon>
        <taxon>Spermatophyta</taxon>
        <taxon>Magnoliopsida</taxon>
        <taxon>eudicotyledons</taxon>
        <taxon>Gunneridae</taxon>
        <taxon>Pentapetalae</taxon>
        <taxon>rosids</taxon>
        <taxon>fabids</taxon>
        <taxon>Fabales</taxon>
        <taxon>Fabaceae</taxon>
        <taxon>Papilionoideae</taxon>
        <taxon>50 kb inversion clade</taxon>
        <taxon>NPAAA clade</taxon>
        <taxon>indigoferoid/millettioid clade</taxon>
        <taxon>Phaseoleae</taxon>
        <taxon>Glycine</taxon>
        <taxon>Glycine subgen. Soja</taxon>
    </lineage>
</organism>
<dbReference type="GO" id="GO:0015743">
    <property type="term" value="P:malate transport"/>
    <property type="evidence" value="ECO:0007669"/>
    <property type="project" value="InterPro"/>
</dbReference>